<feature type="transmembrane region" description="Helical" evidence="9">
    <location>
        <begin position="360"/>
        <end position="381"/>
    </location>
</feature>
<comment type="subcellular location">
    <subcellularLocation>
        <location evidence="1">Endoplasmic reticulum membrane</location>
        <topology evidence="1">Multi-pass membrane protein</topology>
    </subcellularLocation>
</comment>
<accession>A0ABQ8X4Z4</accession>
<comment type="caution">
    <text evidence="10">The sequence shown here is derived from an EMBL/GenBank/DDBJ whole genome shotgun (WGS) entry which is preliminary data.</text>
</comment>
<keyword evidence="5" id="KW-0256">Endoplasmic reticulum</keyword>
<dbReference type="Proteomes" id="UP001150062">
    <property type="component" value="Unassembled WGS sequence"/>
</dbReference>
<feature type="compositionally biased region" description="Basic residues" evidence="8">
    <location>
        <begin position="130"/>
        <end position="142"/>
    </location>
</feature>
<evidence type="ECO:0000256" key="1">
    <source>
        <dbReference type="ARBA" id="ARBA00004477"/>
    </source>
</evidence>
<feature type="transmembrane region" description="Helical" evidence="9">
    <location>
        <begin position="435"/>
        <end position="465"/>
    </location>
</feature>
<keyword evidence="7 9" id="KW-0472">Membrane</keyword>
<feature type="compositionally biased region" description="Low complexity" evidence="8">
    <location>
        <begin position="257"/>
        <end position="266"/>
    </location>
</feature>
<feature type="transmembrane region" description="Helical" evidence="9">
    <location>
        <begin position="166"/>
        <end position="186"/>
    </location>
</feature>
<name>A0ABQ8X4Z4_9EUKA</name>
<feature type="transmembrane region" description="Helical" evidence="9">
    <location>
        <begin position="323"/>
        <end position="340"/>
    </location>
</feature>
<feature type="region of interest" description="Disordered" evidence="8">
    <location>
        <begin position="257"/>
        <end position="308"/>
    </location>
</feature>
<keyword evidence="3" id="KW-0813">Transport</keyword>
<keyword evidence="6 9" id="KW-1133">Transmembrane helix</keyword>
<evidence type="ECO:0000313" key="10">
    <source>
        <dbReference type="EMBL" id="KAJ6227727.1"/>
    </source>
</evidence>
<evidence type="ECO:0000256" key="3">
    <source>
        <dbReference type="ARBA" id="ARBA00022448"/>
    </source>
</evidence>
<keyword evidence="4 9" id="KW-0812">Transmembrane</keyword>
<dbReference type="PANTHER" id="PTHR10778:SF10">
    <property type="entry name" value="SOLUTE CARRIER FAMILY 35 MEMBER B1"/>
    <property type="match status" value="1"/>
</dbReference>
<reference evidence="10" key="1">
    <citation type="submission" date="2022-08" db="EMBL/GenBank/DDBJ databases">
        <title>Novel sulfate-reducing endosymbionts in the free-living metamonad Anaeramoeba.</title>
        <authorList>
            <person name="Jerlstrom-Hultqvist J."/>
            <person name="Cepicka I."/>
            <person name="Gallot-Lavallee L."/>
            <person name="Salas-Leiva D."/>
            <person name="Curtis B.A."/>
            <person name="Zahonova K."/>
            <person name="Pipaliya S."/>
            <person name="Dacks J."/>
            <person name="Roger A.J."/>
        </authorList>
    </citation>
    <scope>NUCLEOTIDE SEQUENCE</scope>
    <source>
        <strain evidence="10">Schooner1</strain>
    </source>
</reference>
<sequence>MILKDDVKLTITVVGVCLSLMTYGVKHEKLLTTKWQGGKFTFTLTFLLSITFSNALFALFAEKITQVSFSKIVFKNQHKNNKLKKKKDKNFDSDLDLDLEQGIGIGVQSQAFQEKTSTQKPKPENFKEKDRKRKRKRKRKQISNKMRMKRKLIYKGVNRKNHPPPIALLVPSLLLLCTMVTGYFAFNYTSYPTQILVKSCKPVSVMLLGMIIFGKRYRYSKIICMIVLVSSISIFCLENLKNKKKLKMAKVQLSTNDSSESSLSDSGPKNGQEAQNGIKNKRNDKEKENAKANESENGTKGKNKSQPKNYKSNKVFGLINKQTFGLILMCIALLFDGVYGPSIDHLNKKFPESGKFYSMFWINFWMGLIILILIVATGEAYHAVTFFLQNKQAIPILIACDICMSTGQLFIFFGIYNFDSFIISIITTARKFFSILFSIIIYHHAITFTQWVSIFLVFFALSYMITNSSKKKKHWEYVPEKYV</sequence>
<evidence type="ECO:0000256" key="5">
    <source>
        <dbReference type="ARBA" id="ARBA00022824"/>
    </source>
</evidence>
<dbReference type="InterPro" id="IPR013657">
    <property type="entry name" value="SCL35B1-4/HUT1"/>
</dbReference>
<feature type="region of interest" description="Disordered" evidence="8">
    <location>
        <begin position="112"/>
        <end position="142"/>
    </location>
</feature>
<feature type="compositionally biased region" description="Polar residues" evidence="8">
    <location>
        <begin position="267"/>
        <end position="278"/>
    </location>
</feature>
<evidence type="ECO:0000256" key="9">
    <source>
        <dbReference type="SAM" id="Phobius"/>
    </source>
</evidence>
<evidence type="ECO:0000256" key="6">
    <source>
        <dbReference type="ARBA" id="ARBA00022989"/>
    </source>
</evidence>
<keyword evidence="11" id="KW-1185">Reference proteome</keyword>
<dbReference type="PANTHER" id="PTHR10778">
    <property type="entry name" value="SOLUTE CARRIER FAMILY 35 MEMBER B"/>
    <property type="match status" value="1"/>
</dbReference>
<evidence type="ECO:0000313" key="11">
    <source>
        <dbReference type="Proteomes" id="UP001150062"/>
    </source>
</evidence>
<proteinExistence type="inferred from homology"/>
<comment type="similarity">
    <text evidence="2">Belongs to the nucleotide-sugar transporter family. SLC35B subfamily.</text>
</comment>
<feature type="transmembrane region" description="Helical" evidence="9">
    <location>
        <begin position="7"/>
        <end position="25"/>
    </location>
</feature>
<feature type="compositionally biased region" description="Basic and acidic residues" evidence="8">
    <location>
        <begin position="281"/>
        <end position="299"/>
    </location>
</feature>
<protein>
    <submittedName>
        <fullName evidence="10">Solute carrier family 35 member b1</fullName>
    </submittedName>
</protein>
<dbReference type="Pfam" id="PF08449">
    <property type="entry name" value="UAA"/>
    <property type="match status" value="2"/>
</dbReference>
<dbReference type="EMBL" id="JAOAOG010000333">
    <property type="protein sequence ID" value="KAJ6227727.1"/>
    <property type="molecule type" value="Genomic_DNA"/>
</dbReference>
<evidence type="ECO:0000256" key="2">
    <source>
        <dbReference type="ARBA" id="ARBA00010694"/>
    </source>
</evidence>
<dbReference type="SUPFAM" id="SSF103481">
    <property type="entry name" value="Multidrug resistance efflux transporter EmrE"/>
    <property type="match status" value="2"/>
</dbReference>
<evidence type="ECO:0000256" key="8">
    <source>
        <dbReference type="SAM" id="MobiDB-lite"/>
    </source>
</evidence>
<dbReference type="InterPro" id="IPR037185">
    <property type="entry name" value="EmrE-like"/>
</dbReference>
<evidence type="ECO:0000256" key="7">
    <source>
        <dbReference type="ARBA" id="ARBA00023136"/>
    </source>
</evidence>
<evidence type="ECO:0000256" key="4">
    <source>
        <dbReference type="ARBA" id="ARBA00022692"/>
    </source>
</evidence>
<organism evidence="10 11">
    <name type="scientific">Anaeramoeba flamelloides</name>
    <dbReference type="NCBI Taxonomy" id="1746091"/>
    <lineage>
        <taxon>Eukaryota</taxon>
        <taxon>Metamonada</taxon>
        <taxon>Anaeramoebidae</taxon>
        <taxon>Anaeramoeba</taxon>
    </lineage>
</organism>
<feature type="transmembrane region" description="Helical" evidence="9">
    <location>
        <begin position="393"/>
        <end position="415"/>
    </location>
</feature>
<feature type="transmembrane region" description="Helical" evidence="9">
    <location>
        <begin position="40"/>
        <end position="61"/>
    </location>
</feature>
<feature type="transmembrane region" description="Helical" evidence="9">
    <location>
        <begin position="219"/>
        <end position="240"/>
    </location>
</feature>
<gene>
    <name evidence="10" type="ORF">M0813_09630</name>
</gene>